<dbReference type="NCBIfam" id="NF003588">
    <property type="entry name" value="PRK05254.1-1"/>
    <property type="match status" value="1"/>
</dbReference>
<comment type="subcellular location">
    <subcellularLocation>
        <location evidence="9">Cytoplasm</location>
    </subcellularLocation>
</comment>
<evidence type="ECO:0000256" key="4">
    <source>
        <dbReference type="ARBA" id="ARBA00012030"/>
    </source>
</evidence>
<dbReference type="InterPro" id="IPR018085">
    <property type="entry name" value="Ura-DNA_Glyclase_AS"/>
</dbReference>
<evidence type="ECO:0000259" key="12">
    <source>
        <dbReference type="SMART" id="SM00986"/>
    </source>
</evidence>
<feature type="active site" description="Proton acceptor" evidence="9 10">
    <location>
        <position position="77"/>
    </location>
</feature>
<dbReference type="RefSeq" id="WP_434219176.1">
    <property type="nucleotide sequence ID" value="NZ_BSYJ01000003.1"/>
</dbReference>
<dbReference type="EMBL" id="BSYJ01000003">
    <property type="protein sequence ID" value="GMG87583.1"/>
    <property type="molecule type" value="Genomic_DNA"/>
</dbReference>
<keyword evidence="14" id="KW-1185">Reference proteome</keyword>
<dbReference type="HAMAP" id="MF_00148">
    <property type="entry name" value="UDG"/>
    <property type="match status" value="1"/>
</dbReference>
<dbReference type="CDD" id="cd10027">
    <property type="entry name" value="UDG-F1-like"/>
    <property type="match status" value="1"/>
</dbReference>
<evidence type="ECO:0000256" key="5">
    <source>
        <dbReference type="ARBA" id="ARBA00018429"/>
    </source>
</evidence>
<comment type="catalytic activity">
    <reaction evidence="1 9 11">
        <text>Hydrolyzes single-stranded DNA or mismatched double-stranded DNA and polynucleotides, releasing free uracil.</text>
        <dbReference type="EC" id="3.2.2.27"/>
    </reaction>
</comment>
<feature type="domain" description="Uracil-DNA glycosylase-like" evidence="12">
    <location>
        <begin position="62"/>
        <end position="222"/>
    </location>
</feature>
<gene>
    <name evidence="9 13" type="primary">ung</name>
    <name evidence="13" type="ORF">MNKW57_19040</name>
</gene>
<accession>A0ABQ6LZQ8</accession>
<dbReference type="SMART" id="SM00986">
    <property type="entry name" value="UDG"/>
    <property type="match status" value="1"/>
</dbReference>
<dbReference type="NCBIfam" id="TIGR00628">
    <property type="entry name" value="ung"/>
    <property type="match status" value="1"/>
</dbReference>
<evidence type="ECO:0000313" key="14">
    <source>
        <dbReference type="Proteomes" id="UP001224392"/>
    </source>
</evidence>
<name>A0ABQ6LZQ8_9GAMM</name>
<comment type="function">
    <text evidence="2 9 11">Excises uracil residues from the DNA which can arise as a result of misincorporation of dUMP residues by DNA polymerase or due to deamination of cytosine.</text>
</comment>
<dbReference type="NCBIfam" id="NF003591">
    <property type="entry name" value="PRK05254.1-4"/>
    <property type="match status" value="1"/>
</dbReference>
<dbReference type="Pfam" id="PF03167">
    <property type="entry name" value="UDG"/>
    <property type="match status" value="1"/>
</dbReference>
<evidence type="ECO:0000256" key="11">
    <source>
        <dbReference type="RuleBase" id="RU003780"/>
    </source>
</evidence>
<protein>
    <recommendedName>
        <fullName evidence="5 9">Uracil-DNA glycosylase</fullName>
        <shortName evidence="9">UDG</shortName>
        <ecNumber evidence="4 9">3.2.2.27</ecNumber>
    </recommendedName>
</protein>
<dbReference type="PANTHER" id="PTHR11264:SF0">
    <property type="entry name" value="URACIL-DNA GLYCOSYLASE"/>
    <property type="match status" value="1"/>
</dbReference>
<dbReference type="SUPFAM" id="SSF52141">
    <property type="entry name" value="Uracil-DNA glycosylase-like"/>
    <property type="match status" value="1"/>
</dbReference>
<dbReference type="PANTHER" id="PTHR11264">
    <property type="entry name" value="URACIL-DNA GLYCOSYLASE"/>
    <property type="match status" value="1"/>
</dbReference>
<dbReference type="EC" id="3.2.2.27" evidence="4 9"/>
<organism evidence="13 14">
    <name type="scientific">Biformimicrobium ophioploci</name>
    <dbReference type="NCBI Taxonomy" id="3036711"/>
    <lineage>
        <taxon>Bacteria</taxon>
        <taxon>Pseudomonadati</taxon>
        <taxon>Pseudomonadota</taxon>
        <taxon>Gammaproteobacteria</taxon>
        <taxon>Cellvibrionales</taxon>
        <taxon>Microbulbiferaceae</taxon>
        <taxon>Biformimicrobium</taxon>
    </lineage>
</organism>
<dbReference type="InterPro" id="IPR036895">
    <property type="entry name" value="Uracil-DNA_glycosylase-like_sf"/>
</dbReference>
<evidence type="ECO:0000256" key="2">
    <source>
        <dbReference type="ARBA" id="ARBA00002631"/>
    </source>
</evidence>
<evidence type="ECO:0000256" key="3">
    <source>
        <dbReference type="ARBA" id="ARBA00008184"/>
    </source>
</evidence>
<keyword evidence="7 9" id="KW-0378">Hydrolase</keyword>
<dbReference type="Proteomes" id="UP001224392">
    <property type="component" value="Unassembled WGS sequence"/>
</dbReference>
<comment type="caution">
    <text evidence="13">The sequence shown here is derived from an EMBL/GenBank/DDBJ whole genome shotgun (WGS) entry which is preliminary data.</text>
</comment>
<dbReference type="NCBIfam" id="NF003589">
    <property type="entry name" value="PRK05254.1-2"/>
    <property type="match status" value="1"/>
</dbReference>
<dbReference type="Gene3D" id="3.40.470.10">
    <property type="entry name" value="Uracil-DNA glycosylase-like domain"/>
    <property type="match status" value="1"/>
</dbReference>
<evidence type="ECO:0000256" key="9">
    <source>
        <dbReference type="HAMAP-Rule" id="MF_00148"/>
    </source>
</evidence>
<keyword evidence="6 9" id="KW-0227">DNA damage</keyword>
<dbReference type="SMART" id="SM00987">
    <property type="entry name" value="UreE_C"/>
    <property type="match status" value="1"/>
</dbReference>
<evidence type="ECO:0000256" key="10">
    <source>
        <dbReference type="PROSITE-ProRule" id="PRU10072"/>
    </source>
</evidence>
<evidence type="ECO:0000256" key="1">
    <source>
        <dbReference type="ARBA" id="ARBA00001400"/>
    </source>
</evidence>
<proteinExistence type="inferred from homology"/>
<evidence type="ECO:0000313" key="13">
    <source>
        <dbReference type="EMBL" id="GMG87583.1"/>
    </source>
</evidence>
<dbReference type="NCBIfam" id="NF003592">
    <property type="entry name" value="PRK05254.1-5"/>
    <property type="match status" value="1"/>
</dbReference>
<evidence type="ECO:0000256" key="6">
    <source>
        <dbReference type="ARBA" id="ARBA00022763"/>
    </source>
</evidence>
<keyword evidence="8 9" id="KW-0234">DNA repair</keyword>
<keyword evidence="9" id="KW-0963">Cytoplasm</keyword>
<evidence type="ECO:0000256" key="8">
    <source>
        <dbReference type="ARBA" id="ARBA00023204"/>
    </source>
</evidence>
<reference evidence="13 14" key="1">
    <citation type="submission" date="2023-04" db="EMBL/GenBank/DDBJ databases">
        <title>Marinobulbifer ophiurae gen. nov., sp. Nov., isolate from tissue of brittle star Ophioplocus japonicus.</title>
        <authorList>
            <person name="Kawano K."/>
            <person name="Sawayama S."/>
            <person name="Nakagawa S."/>
        </authorList>
    </citation>
    <scope>NUCLEOTIDE SEQUENCE [LARGE SCALE GENOMIC DNA]</scope>
    <source>
        <strain evidence="13 14">NKW57</strain>
    </source>
</reference>
<dbReference type="InterPro" id="IPR005122">
    <property type="entry name" value="Uracil-DNA_glycosylase-like"/>
</dbReference>
<sequence>MSAATNFSEQAGRAALPACWLEVLQAEFDKPYMVALRQFLRDEKMAGKAIYPPGDEIFSAFTAVPFEQVKVVILGQDPYHGPGQAHGLAFSVKPGIPTPPSLQNIYKEIYADLGLMPPSHGNLQSWAEQGVLLLNATLSVERGKAGSHQRKGWEQFTDVVVEALNMRREGLVFMLWGSYAQKKGAAIDRDRHLVLESPHPSPLSAHRGFFGSGHFSRANQWLEGRGFAPVDWSVPDPDSLF</sequence>
<dbReference type="PROSITE" id="PS00130">
    <property type="entry name" value="U_DNA_GLYCOSYLASE"/>
    <property type="match status" value="1"/>
</dbReference>
<evidence type="ECO:0000256" key="7">
    <source>
        <dbReference type="ARBA" id="ARBA00022801"/>
    </source>
</evidence>
<comment type="similarity">
    <text evidence="3 9 11">Belongs to the uracil-DNA glycosylase (UDG) superfamily. UNG family.</text>
</comment>
<dbReference type="InterPro" id="IPR002043">
    <property type="entry name" value="UDG_fam1"/>
</dbReference>